<protein>
    <submittedName>
        <fullName evidence="2">14653_t:CDS:1</fullName>
    </submittedName>
</protein>
<evidence type="ECO:0000313" key="2">
    <source>
        <dbReference type="EMBL" id="CAG8755049.1"/>
    </source>
</evidence>
<sequence length="82" mass="9905">VKDDEIKRLKRQIQEFKEKAYESQKDNDRLKSQVLYLDKKVRNSVEEIEEIKSNQDEVEQLKDKIEELKKENTKLLRSQGLQ</sequence>
<dbReference type="Proteomes" id="UP000789375">
    <property type="component" value="Unassembled WGS sequence"/>
</dbReference>
<dbReference type="EMBL" id="CAJVPP010027113">
    <property type="protein sequence ID" value="CAG8755049.1"/>
    <property type="molecule type" value="Genomic_DNA"/>
</dbReference>
<feature type="non-terminal residue" evidence="2">
    <location>
        <position position="1"/>
    </location>
</feature>
<dbReference type="AlphaFoldDB" id="A0A9N9J1B6"/>
<evidence type="ECO:0000313" key="3">
    <source>
        <dbReference type="Proteomes" id="UP000789375"/>
    </source>
</evidence>
<reference evidence="2" key="1">
    <citation type="submission" date="2021-06" db="EMBL/GenBank/DDBJ databases">
        <authorList>
            <person name="Kallberg Y."/>
            <person name="Tangrot J."/>
            <person name="Rosling A."/>
        </authorList>
    </citation>
    <scope>NUCLEOTIDE SEQUENCE</scope>
    <source>
        <strain evidence="2">87-6 pot B 2015</strain>
    </source>
</reference>
<evidence type="ECO:0000256" key="1">
    <source>
        <dbReference type="SAM" id="Coils"/>
    </source>
</evidence>
<feature type="coiled-coil region" evidence="1">
    <location>
        <begin position="6"/>
        <end position="78"/>
    </location>
</feature>
<gene>
    <name evidence="2" type="ORF">FMOSSE_LOCUS16854</name>
</gene>
<feature type="non-terminal residue" evidence="2">
    <location>
        <position position="82"/>
    </location>
</feature>
<name>A0A9N9J1B6_FUNMO</name>
<organism evidence="2 3">
    <name type="scientific">Funneliformis mosseae</name>
    <name type="common">Endomycorrhizal fungus</name>
    <name type="synonym">Glomus mosseae</name>
    <dbReference type="NCBI Taxonomy" id="27381"/>
    <lineage>
        <taxon>Eukaryota</taxon>
        <taxon>Fungi</taxon>
        <taxon>Fungi incertae sedis</taxon>
        <taxon>Mucoromycota</taxon>
        <taxon>Glomeromycotina</taxon>
        <taxon>Glomeromycetes</taxon>
        <taxon>Glomerales</taxon>
        <taxon>Glomeraceae</taxon>
        <taxon>Funneliformis</taxon>
    </lineage>
</organism>
<proteinExistence type="predicted"/>
<keyword evidence="3" id="KW-1185">Reference proteome</keyword>
<comment type="caution">
    <text evidence="2">The sequence shown here is derived from an EMBL/GenBank/DDBJ whole genome shotgun (WGS) entry which is preliminary data.</text>
</comment>
<accession>A0A9N9J1B6</accession>
<keyword evidence="1" id="KW-0175">Coiled coil</keyword>
<dbReference type="Gene3D" id="1.20.5.1700">
    <property type="match status" value="1"/>
</dbReference>